<dbReference type="EMBL" id="JACCFH010000001">
    <property type="protein sequence ID" value="NYG34814.1"/>
    <property type="molecule type" value="Genomic_DNA"/>
</dbReference>
<sequence length="262" mass="29263">MSEITLSDYTGYIFRELIKARQMSDEYARQVALTYAQDPVLQHFTAPRFKIPKMELTIPVLIAGARYTSTLRFTMPVRTFVDFIGGKLASIEYALRAAASRILIRPDPVRLQFLPRDMAAEPASRGDGPQTSAEAIKLLHEALLTSNDLGHPEGMVSYAWGTILQLWLSERKLVELYHKHSPNNELSKQAYTEILAGIKGAIVVDKVGIDNLLVDPETNLIKNGSDATSVFTIKAEMIEEGFFVRAVRDDTTGEVTQVVEFE</sequence>
<reference evidence="1 2" key="1">
    <citation type="submission" date="2020-07" db="EMBL/GenBank/DDBJ databases">
        <title>Genomic Encyclopedia of Archaeal and Bacterial Type Strains, Phase II (KMG-II): from individual species to whole genera.</title>
        <authorList>
            <person name="Goeker M."/>
        </authorList>
    </citation>
    <scope>NUCLEOTIDE SEQUENCE [LARGE SCALE GENOMIC DNA]</scope>
    <source>
        <strain evidence="1 2">DSM 21226</strain>
    </source>
</reference>
<dbReference type="Proteomes" id="UP000518288">
    <property type="component" value="Unassembled WGS sequence"/>
</dbReference>
<keyword evidence="2" id="KW-1185">Reference proteome</keyword>
<name>A0A7Y9UDQ7_9BURK</name>
<accession>A0A7Y9UDQ7</accession>
<comment type="caution">
    <text evidence="1">The sequence shown here is derived from an EMBL/GenBank/DDBJ whole genome shotgun (WGS) entry which is preliminary data.</text>
</comment>
<proteinExistence type="predicted"/>
<evidence type="ECO:0000313" key="2">
    <source>
        <dbReference type="Proteomes" id="UP000518288"/>
    </source>
</evidence>
<organism evidence="1 2">
    <name type="scientific">Sphaerotilus montanus</name>
    <dbReference type="NCBI Taxonomy" id="522889"/>
    <lineage>
        <taxon>Bacteria</taxon>
        <taxon>Pseudomonadati</taxon>
        <taxon>Pseudomonadota</taxon>
        <taxon>Betaproteobacteria</taxon>
        <taxon>Burkholderiales</taxon>
        <taxon>Sphaerotilaceae</taxon>
        <taxon>Sphaerotilus</taxon>
    </lineage>
</organism>
<dbReference type="RefSeq" id="WP_179635410.1">
    <property type="nucleotide sequence ID" value="NZ_JACCFH010000001.1"/>
</dbReference>
<dbReference type="AlphaFoldDB" id="A0A7Y9UDQ7"/>
<protein>
    <submittedName>
        <fullName evidence="1">Uncharacterized protein</fullName>
    </submittedName>
</protein>
<evidence type="ECO:0000313" key="1">
    <source>
        <dbReference type="EMBL" id="NYG34814.1"/>
    </source>
</evidence>
<gene>
    <name evidence="1" type="ORF">BDD16_003800</name>
</gene>